<comment type="function">
    <text evidence="1">Involved in DNA recombination.</text>
</comment>
<dbReference type="EMBL" id="JBDKWZ010000004">
    <property type="protein sequence ID" value="MEN7547949.1"/>
    <property type="molecule type" value="Genomic_DNA"/>
</dbReference>
<evidence type="ECO:0000256" key="6">
    <source>
        <dbReference type="SAM" id="Phobius"/>
    </source>
</evidence>
<comment type="caution">
    <text evidence="7">The sequence shown here is derived from an EMBL/GenBank/DDBJ whole genome shotgun (WGS) entry which is preliminary data.</text>
</comment>
<dbReference type="Pfam" id="PF02646">
    <property type="entry name" value="RmuC"/>
    <property type="match status" value="1"/>
</dbReference>
<dbReference type="InterPro" id="IPR003798">
    <property type="entry name" value="DNA_recombination_RmuC"/>
</dbReference>
<dbReference type="PANTHER" id="PTHR30563:SF0">
    <property type="entry name" value="DNA RECOMBINATION PROTEIN RMUC"/>
    <property type="match status" value="1"/>
</dbReference>
<evidence type="ECO:0000256" key="3">
    <source>
        <dbReference type="ARBA" id="ARBA00023054"/>
    </source>
</evidence>
<name>A0AAW9RT60_9BACT</name>
<reference evidence="7 8" key="1">
    <citation type="submission" date="2024-04" db="EMBL/GenBank/DDBJ databases">
        <title>Novel genus in family Flammeovirgaceae.</title>
        <authorList>
            <person name="Nguyen T.H."/>
            <person name="Vuong T.Q."/>
            <person name="Le H."/>
            <person name="Kim S.-G."/>
        </authorList>
    </citation>
    <scope>NUCLEOTIDE SEQUENCE [LARGE SCALE GENOMIC DNA]</scope>
    <source>
        <strain evidence="7 8">JCM 23209</strain>
    </source>
</reference>
<keyword evidence="8" id="KW-1185">Reference proteome</keyword>
<evidence type="ECO:0000313" key="8">
    <source>
        <dbReference type="Proteomes" id="UP001403385"/>
    </source>
</evidence>
<sequence>MNSFVVFIIGFVLGGGIVYIILSMEKRARSNVAGDLYEKLLTEKNREIELLLKQLREVFGALSNEALSRNSHDFLRIANVKLNEQIQSGEKDLEHKKKNIDGSISDMRSELDQMRRLIIELEKDRVHKFGQLSQQLKASVEQTTQLQSTTEQLKNALTNTKIRGQWGERMAEDVLQLAGFVEGINYFKQKSLASNNKRPDFTFMLPQSLILNMDVKFPLDNYLRFLNASTEQEQKQHKEQFLKDVKARIKEVTTKDYINPDENTVDYVLIFIPNEQVYSFINQEGQEILEEALRNKVIISSPFTLYAILSIVRQAIDNFQLEQTASQILSLMGSFKKQWEKFTMSMEKMGKKIDEAKTEYSYLLSTRKNQLEKPLEKIEALRQSKGLEAAKESPTLEA</sequence>
<feature type="coiled-coil region" evidence="5">
    <location>
        <begin position="38"/>
        <end position="124"/>
    </location>
</feature>
<protein>
    <submittedName>
        <fullName evidence="7">DNA recombination protein RmuC</fullName>
    </submittedName>
</protein>
<feature type="transmembrane region" description="Helical" evidence="6">
    <location>
        <begin position="6"/>
        <end position="22"/>
    </location>
</feature>
<keyword evidence="6" id="KW-0812">Transmembrane</keyword>
<evidence type="ECO:0000256" key="2">
    <source>
        <dbReference type="ARBA" id="ARBA00009840"/>
    </source>
</evidence>
<evidence type="ECO:0000313" key="7">
    <source>
        <dbReference type="EMBL" id="MEN7547949.1"/>
    </source>
</evidence>
<keyword evidence="6" id="KW-0472">Membrane</keyword>
<keyword evidence="3 5" id="KW-0175">Coiled coil</keyword>
<evidence type="ECO:0000256" key="1">
    <source>
        <dbReference type="ARBA" id="ARBA00003416"/>
    </source>
</evidence>
<gene>
    <name evidence="7" type="ORF">AAG747_08515</name>
</gene>
<dbReference type="PANTHER" id="PTHR30563">
    <property type="entry name" value="DNA RECOMBINATION PROTEIN RMUC"/>
    <property type="match status" value="1"/>
</dbReference>
<dbReference type="GO" id="GO:0006310">
    <property type="term" value="P:DNA recombination"/>
    <property type="evidence" value="ECO:0007669"/>
    <property type="project" value="UniProtKB-KW"/>
</dbReference>
<evidence type="ECO:0000256" key="5">
    <source>
        <dbReference type="SAM" id="Coils"/>
    </source>
</evidence>
<organism evidence="7 8">
    <name type="scientific">Rapidithrix thailandica</name>
    <dbReference type="NCBI Taxonomy" id="413964"/>
    <lineage>
        <taxon>Bacteria</taxon>
        <taxon>Pseudomonadati</taxon>
        <taxon>Bacteroidota</taxon>
        <taxon>Cytophagia</taxon>
        <taxon>Cytophagales</taxon>
        <taxon>Flammeovirgaceae</taxon>
        <taxon>Rapidithrix</taxon>
    </lineage>
</organism>
<dbReference type="Proteomes" id="UP001403385">
    <property type="component" value="Unassembled WGS sequence"/>
</dbReference>
<proteinExistence type="inferred from homology"/>
<keyword evidence="4" id="KW-0233">DNA recombination</keyword>
<evidence type="ECO:0000256" key="4">
    <source>
        <dbReference type="ARBA" id="ARBA00023172"/>
    </source>
</evidence>
<dbReference type="AlphaFoldDB" id="A0AAW9RT60"/>
<accession>A0AAW9RT60</accession>
<keyword evidence="6" id="KW-1133">Transmembrane helix</keyword>
<comment type="similarity">
    <text evidence="2">Belongs to the RmuC family.</text>
</comment>
<dbReference type="RefSeq" id="WP_346820731.1">
    <property type="nucleotide sequence ID" value="NZ_JBDKWZ010000004.1"/>
</dbReference>